<feature type="site" description="Important for catalytic activity, responsible for pKa modulation of the active site Glu and correct orientation of both the proton donor and substrate" evidence="8">
    <location>
        <position position="125"/>
    </location>
</feature>
<evidence type="ECO:0000256" key="1">
    <source>
        <dbReference type="ARBA" id="ARBA00000375"/>
    </source>
</evidence>
<accession>D0NC36</accession>
<comment type="similarity">
    <text evidence="3">Belongs to the glycosyl hydrolase 43 family.</text>
</comment>
<dbReference type="GO" id="GO:0031222">
    <property type="term" value="P:arabinan catabolic process"/>
    <property type="evidence" value="ECO:0007669"/>
    <property type="project" value="UniProtKB-UniPathway"/>
</dbReference>
<dbReference type="InterPro" id="IPR016840">
    <property type="entry name" value="Glyco_hydro_43_endo_a_Ara-ase"/>
</dbReference>
<dbReference type="eggNOG" id="ENOG502QTQG">
    <property type="taxonomic scope" value="Eukaryota"/>
</dbReference>
<dbReference type="Gene3D" id="2.115.10.20">
    <property type="entry name" value="Glycosyl hydrolase domain, family 43"/>
    <property type="match status" value="1"/>
</dbReference>
<keyword evidence="10" id="KW-1185">Reference proteome</keyword>
<dbReference type="EC" id="3.2.1.99" evidence="4"/>
<evidence type="ECO:0000256" key="6">
    <source>
        <dbReference type="ARBA" id="ARBA00023295"/>
    </source>
</evidence>
<sequence>MPLRSRAQESAQTRTIRPSFVALMARISVSRRVTKSPLDIAGPWEYKGSAIPDGSIIDLKGKDDLWAPDVHQLGDWYYLHYAVSSFGSQHSAIGVARSKSMDVGTWKDGGTVVTSDPSKPLNAIDPNLIRVNGEFYLNFGSSWQDIFQVHLSNPPVAPSAAIDPYQIGFTSDREVVEGSYLFHYGKYYYLFMSKGKCCGYDKSRPAPGKEYRILACRSSKATEGFVDKDGVDCTKGGGTVVLESHDNVYGPGGQGVYDDTKHGPVLYYHYDGQKQFGLISQVGGPLCELKWTDVSIKGE</sequence>
<dbReference type="OrthoDB" id="195678at2759"/>
<dbReference type="InterPro" id="IPR006710">
    <property type="entry name" value="Glyco_hydro_43"/>
</dbReference>
<name>D0NC36_PHYIT</name>
<dbReference type="STRING" id="403677.D0NC36"/>
<evidence type="ECO:0000256" key="7">
    <source>
        <dbReference type="ARBA" id="ARBA00042202"/>
    </source>
</evidence>
<evidence type="ECO:0000256" key="8">
    <source>
        <dbReference type="PIRSR" id="PIRSR606710-2"/>
    </source>
</evidence>
<dbReference type="VEuPathDB" id="FungiDB:PITG_09476"/>
<evidence type="ECO:0000313" key="10">
    <source>
        <dbReference type="Proteomes" id="UP000006643"/>
    </source>
</evidence>
<dbReference type="CDD" id="cd18831">
    <property type="entry name" value="GH43_AnAbnA-like"/>
    <property type="match status" value="1"/>
</dbReference>
<dbReference type="OMA" id="VWGGEWT"/>
<dbReference type="PANTHER" id="PTHR43301">
    <property type="entry name" value="ARABINAN ENDO-1,5-ALPHA-L-ARABINOSIDASE"/>
    <property type="match status" value="1"/>
</dbReference>
<dbReference type="GO" id="GO:0046558">
    <property type="term" value="F:arabinan endo-1,5-alpha-L-arabinosidase activity"/>
    <property type="evidence" value="ECO:0007669"/>
    <property type="project" value="UniProtKB-EC"/>
</dbReference>
<protein>
    <recommendedName>
        <fullName evidence="4">arabinan endo-1,5-alpha-L-arabinosidase</fullName>
        <ecNumber evidence="4">3.2.1.99</ecNumber>
    </recommendedName>
    <alternativeName>
        <fullName evidence="7">Endo-1,5-alpha-L-arabinanase A</fullName>
    </alternativeName>
</protein>
<dbReference type="Pfam" id="PF04616">
    <property type="entry name" value="Glyco_hydro_43"/>
    <property type="match status" value="1"/>
</dbReference>
<comment type="pathway">
    <text evidence="2">Glycan metabolism; L-arabinan degradation.</text>
</comment>
<dbReference type="InterPro" id="IPR023296">
    <property type="entry name" value="Glyco_hydro_beta-prop_sf"/>
</dbReference>
<evidence type="ECO:0000256" key="3">
    <source>
        <dbReference type="ARBA" id="ARBA00009865"/>
    </source>
</evidence>
<dbReference type="InterPro" id="IPR050727">
    <property type="entry name" value="GH43_arabinanases"/>
</dbReference>
<evidence type="ECO:0000313" key="9">
    <source>
        <dbReference type="EMBL" id="EEY55550.1"/>
    </source>
</evidence>
<dbReference type="HOGENOM" id="CLU_009397_5_0_1"/>
<dbReference type="RefSeq" id="XP_002903126.1">
    <property type="nucleotide sequence ID" value="XM_002903080.1"/>
</dbReference>
<dbReference type="EMBL" id="DS028132">
    <property type="protein sequence ID" value="EEY55550.1"/>
    <property type="molecule type" value="Genomic_DNA"/>
</dbReference>
<evidence type="ECO:0000256" key="2">
    <source>
        <dbReference type="ARBA" id="ARBA00004834"/>
    </source>
</evidence>
<proteinExistence type="inferred from homology"/>
<dbReference type="AlphaFoldDB" id="D0NC36"/>
<dbReference type="Proteomes" id="UP000006643">
    <property type="component" value="Unassembled WGS sequence"/>
</dbReference>
<dbReference type="PIRSF" id="PIRSF026534">
    <property type="entry name" value="Endo_alpha-L-arabinosidase"/>
    <property type="match status" value="1"/>
</dbReference>
<keyword evidence="5" id="KW-0378">Hydrolase</keyword>
<keyword evidence="6" id="KW-0326">Glycosidase</keyword>
<comment type="catalytic activity">
    <reaction evidence="1">
        <text>Endohydrolysis of (1-&gt;5)-alpha-arabinofuranosidic linkages in (1-&gt;5)-arabinans.</text>
        <dbReference type="EC" id="3.2.1.99"/>
    </reaction>
</comment>
<organism evidence="9 10">
    <name type="scientific">Phytophthora infestans (strain T30-4)</name>
    <name type="common">Potato late blight agent</name>
    <dbReference type="NCBI Taxonomy" id="403677"/>
    <lineage>
        <taxon>Eukaryota</taxon>
        <taxon>Sar</taxon>
        <taxon>Stramenopiles</taxon>
        <taxon>Oomycota</taxon>
        <taxon>Peronosporomycetes</taxon>
        <taxon>Peronosporales</taxon>
        <taxon>Peronosporaceae</taxon>
        <taxon>Phytophthora</taxon>
    </lineage>
</organism>
<dbReference type="KEGG" id="pif:PITG_09476"/>
<dbReference type="GeneID" id="9462595"/>
<evidence type="ECO:0000256" key="5">
    <source>
        <dbReference type="ARBA" id="ARBA00022801"/>
    </source>
</evidence>
<dbReference type="PANTHER" id="PTHR43301:SF3">
    <property type="entry name" value="ARABINAN ENDO-1,5-ALPHA-L-ARABINOSIDASE A-RELATED"/>
    <property type="match status" value="1"/>
</dbReference>
<dbReference type="InParanoid" id="D0NC36"/>
<gene>
    <name evidence="9" type="ORF">PITG_09476</name>
</gene>
<dbReference type="SUPFAM" id="SSF75005">
    <property type="entry name" value="Arabinanase/levansucrase/invertase"/>
    <property type="match status" value="1"/>
</dbReference>
<reference evidence="10" key="1">
    <citation type="journal article" date="2009" name="Nature">
        <title>Genome sequence and analysis of the Irish potato famine pathogen Phytophthora infestans.</title>
        <authorList>
            <consortium name="The Broad Institute Genome Sequencing Platform"/>
            <person name="Haas B.J."/>
            <person name="Kamoun S."/>
            <person name="Zody M.C."/>
            <person name="Jiang R.H."/>
            <person name="Handsaker R.E."/>
            <person name="Cano L.M."/>
            <person name="Grabherr M."/>
            <person name="Kodira C.D."/>
            <person name="Raffaele S."/>
            <person name="Torto-Alalibo T."/>
            <person name="Bozkurt T.O."/>
            <person name="Ah-Fong A.M."/>
            <person name="Alvarado L."/>
            <person name="Anderson V.L."/>
            <person name="Armstrong M.R."/>
            <person name="Avrova A."/>
            <person name="Baxter L."/>
            <person name="Beynon J."/>
            <person name="Boevink P.C."/>
            <person name="Bollmann S.R."/>
            <person name="Bos J.I."/>
            <person name="Bulone V."/>
            <person name="Cai G."/>
            <person name="Cakir C."/>
            <person name="Carrington J.C."/>
            <person name="Chawner M."/>
            <person name="Conti L."/>
            <person name="Costanzo S."/>
            <person name="Ewan R."/>
            <person name="Fahlgren N."/>
            <person name="Fischbach M.A."/>
            <person name="Fugelstad J."/>
            <person name="Gilroy E.M."/>
            <person name="Gnerre S."/>
            <person name="Green P.J."/>
            <person name="Grenville-Briggs L.J."/>
            <person name="Griffith J."/>
            <person name="Grunwald N.J."/>
            <person name="Horn K."/>
            <person name="Horner N.R."/>
            <person name="Hu C.H."/>
            <person name="Huitema E."/>
            <person name="Jeong D.H."/>
            <person name="Jones A.M."/>
            <person name="Jones J.D."/>
            <person name="Jones R.W."/>
            <person name="Karlsson E.K."/>
            <person name="Kunjeti S.G."/>
            <person name="Lamour K."/>
            <person name="Liu Z."/>
            <person name="Ma L."/>
            <person name="Maclean D."/>
            <person name="Chibucos M.C."/>
            <person name="McDonald H."/>
            <person name="McWalters J."/>
            <person name="Meijer H.J."/>
            <person name="Morgan W."/>
            <person name="Morris P.F."/>
            <person name="Munro C.A."/>
            <person name="O'Neill K."/>
            <person name="Ospina-Giraldo M."/>
            <person name="Pinzon A."/>
            <person name="Pritchard L."/>
            <person name="Ramsahoye B."/>
            <person name="Ren Q."/>
            <person name="Restrepo S."/>
            <person name="Roy S."/>
            <person name="Sadanandom A."/>
            <person name="Savidor A."/>
            <person name="Schornack S."/>
            <person name="Schwartz D.C."/>
            <person name="Schumann U.D."/>
            <person name="Schwessinger B."/>
            <person name="Seyer L."/>
            <person name="Sharpe T."/>
            <person name="Silvar C."/>
            <person name="Song J."/>
            <person name="Studholme D.J."/>
            <person name="Sykes S."/>
            <person name="Thines M."/>
            <person name="van de Vondervoort P.J."/>
            <person name="Phuntumart V."/>
            <person name="Wawra S."/>
            <person name="Weide R."/>
            <person name="Win J."/>
            <person name="Young C."/>
            <person name="Zhou S."/>
            <person name="Fry W."/>
            <person name="Meyers B.C."/>
            <person name="van West P."/>
            <person name="Ristaino J."/>
            <person name="Govers F."/>
            <person name="Birch P.R."/>
            <person name="Whisson S.C."/>
            <person name="Judelson H.S."/>
            <person name="Nusbaum C."/>
        </authorList>
    </citation>
    <scope>NUCLEOTIDE SEQUENCE [LARGE SCALE GENOMIC DNA]</scope>
    <source>
        <strain evidence="10">T30-4</strain>
    </source>
</reference>
<evidence type="ECO:0000256" key="4">
    <source>
        <dbReference type="ARBA" id="ARBA00012586"/>
    </source>
</evidence>
<dbReference type="UniPathway" id="UPA00667"/>